<dbReference type="KEGG" id="bbo:BBOV_IV010740"/>
<feature type="compositionally biased region" description="Basic and acidic residues" evidence="1">
    <location>
        <begin position="281"/>
        <end position="306"/>
    </location>
</feature>
<feature type="compositionally biased region" description="Basic and acidic residues" evidence="1">
    <location>
        <begin position="66"/>
        <end position="75"/>
    </location>
</feature>
<feature type="region of interest" description="Disordered" evidence="1">
    <location>
        <begin position="588"/>
        <end position="682"/>
    </location>
</feature>
<dbReference type="VEuPathDB" id="PiroplasmaDB:BBOV_IV010740"/>
<dbReference type="EMBL" id="AAXT01000002">
    <property type="protein sequence ID" value="EDO07427.1"/>
    <property type="molecule type" value="Genomic_DNA"/>
</dbReference>
<feature type="region of interest" description="Disordered" evidence="1">
    <location>
        <begin position="213"/>
        <end position="563"/>
    </location>
</feature>
<feature type="compositionally biased region" description="Basic and acidic residues" evidence="1">
    <location>
        <begin position="629"/>
        <end position="665"/>
    </location>
</feature>
<dbReference type="InParanoid" id="A7ASA8"/>
<name>A7ASA8_BABBO</name>
<feature type="compositionally biased region" description="Polar residues" evidence="1">
    <location>
        <begin position="340"/>
        <end position="350"/>
    </location>
</feature>
<feature type="compositionally biased region" description="Acidic residues" evidence="1">
    <location>
        <begin position="666"/>
        <end position="682"/>
    </location>
</feature>
<dbReference type="AlphaFoldDB" id="A7ASA8"/>
<keyword evidence="3" id="KW-1185">Reference proteome</keyword>
<feature type="compositionally biased region" description="Acidic residues" evidence="1">
    <location>
        <begin position="435"/>
        <end position="462"/>
    </location>
</feature>
<organism evidence="2 3">
    <name type="scientific">Babesia bovis</name>
    <dbReference type="NCBI Taxonomy" id="5865"/>
    <lineage>
        <taxon>Eukaryota</taxon>
        <taxon>Sar</taxon>
        <taxon>Alveolata</taxon>
        <taxon>Apicomplexa</taxon>
        <taxon>Aconoidasida</taxon>
        <taxon>Piroplasmida</taxon>
        <taxon>Babesiidae</taxon>
        <taxon>Babesia</taxon>
    </lineage>
</organism>
<feature type="compositionally biased region" description="Basic and acidic residues" evidence="1">
    <location>
        <begin position="416"/>
        <end position="428"/>
    </location>
</feature>
<feature type="compositionally biased region" description="Acidic residues" evidence="1">
    <location>
        <begin position="229"/>
        <end position="247"/>
    </location>
</feature>
<feature type="compositionally biased region" description="Acidic residues" evidence="1">
    <location>
        <begin position="264"/>
        <end position="280"/>
    </location>
</feature>
<feature type="compositionally biased region" description="Basic residues" evidence="1">
    <location>
        <begin position="96"/>
        <end position="113"/>
    </location>
</feature>
<evidence type="ECO:0000256" key="1">
    <source>
        <dbReference type="SAM" id="MobiDB-lite"/>
    </source>
</evidence>
<gene>
    <name evidence="2" type="ORF">BBOV_IV010740</name>
</gene>
<dbReference type="STRING" id="5865.A7ASA8"/>
<evidence type="ECO:0000313" key="3">
    <source>
        <dbReference type="Proteomes" id="UP000002173"/>
    </source>
</evidence>
<protein>
    <submittedName>
        <fullName evidence="2">Uncharacterized protein</fullName>
    </submittedName>
</protein>
<feature type="compositionally biased region" description="Basic and acidic residues" evidence="1">
    <location>
        <begin position="519"/>
        <end position="533"/>
    </location>
</feature>
<feature type="compositionally biased region" description="Polar residues" evidence="1">
    <location>
        <begin position="377"/>
        <end position="397"/>
    </location>
</feature>
<dbReference type="OMA" id="SQGKQYV"/>
<evidence type="ECO:0000313" key="2">
    <source>
        <dbReference type="EMBL" id="EDO07427.1"/>
    </source>
</evidence>
<reference evidence="3" key="3">
    <citation type="journal article" date="2021" name="Int. J. Parasitol.">
        <title>Comparative analysis of gene expression between Babesia bovis blood stages and kinetes allowed by improved genome annotation.</title>
        <authorList>
            <person name="Ueti M.W."/>
            <person name="Johnson W.C."/>
            <person name="Kappmeyer L.S."/>
            <person name="Herndon D.R."/>
            <person name="Mousel M.R."/>
            <person name="Reif K.E."/>
            <person name="Taus N.S."/>
            <person name="Ifeonu O.O."/>
            <person name="Silva J.C."/>
            <person name="Suarez C.E."/>
            <person name="Brayton K.A."/>
        </authorList>
    </citation>
    <scope>NUCLEOTIDE SEQUENCE [LARGE SCALE GENOMIC DNA]</scope>
</reference>
<proteinExistence type="predicted"/>
<feature type="compositionally biased region" description="Basic and acidic residues" evidence="1">
    <location>
        <begin position="248"/>
        <end position="263"/>
    </location>
</feature>
<feature type="compositionally biased region" description="Polar residues" evidence="1">
    <location>
        <begin position="488"/>
        <end position="502"/>
    </location>
</feature>
<comment type="caution">
    <text evidence="2">The sequence shown here is derived from an EMBL/GenBank/DDBJ whole genome shotgun (WGS) entry which is preliminary data.</text>
</comment>
<feature type="compositionally biased region" description="Basic and acidic residues" evidence="1">
    <location>
        <begin position="114"/>
        <end position="133"/>
    </location>
</feature>
<feature type="compositionally biased region" description="Polar residues" evidence="1">
    <location>
        <begin position="616"/>
        <end position="628"/>
    </location>
</feature>
<dbReference type="Proteomes" id="UP000002173">
    <property type="component" value="Unassembled WGS sequence"/>
</dbReference>
<dbReference type="GeneID" id="5479229"/>
<reference evidence="2 3" key="1">
    <citation type="journal article" date="2007" name="PLoS Pathog.">
        <title>Genome sequence of Babesia bovis and comparative analysis of apicomplexan hemoprotozoa.</title>
        <authorList>
            <person name="Brayton K.A."/>
            <person name="Lau A.O.T."/>
            <person name="Herndon D.R."/>
            <person name="Hannick L."/>
            <person name="Kappmeyer L.S."/>
            <person name="Berens S.J."/>
            <person name="Bidwell S.L."/>
            <person name="Brown W.C."/>
            <person name="Crabtree J."/>
            <person name="Fadrosh D."/>
            <person name="Feldblum T."/>
            <person name="Forberger H.A."/>
            <person name="Haas B.J."/>
            <person name="Howell J.M."/>
            <person name="Khouri H."/>
            <person name="Koo H."/>
            <person name="Mann D.J."/>
            <person name="Norimine J."/>
            <person name="Paulsen I.T."/>
            <person name="Radune D."/>
            <person name="Ren Q."/>
            <person name="Smith R.K. Jr."/>
            <person name="Suarez C.E."/>
            <person name="White O."/>
            <person name="Wortman J.R."/>
            <person name="Knowles D.P. Jr."/>
            <person name="McElwain T.F."/>
            <person name="Nene V.M."/>
        </authorList>
    </citation>
    <scope>NUCLEOTIDE SEQUENCE [LARGE SCALE GENOMIC DNA]</scope>
    <source>
        <strain evidence="2">T2Bo</strain>
    </source>
</reference>
<accession>A7ASA8</accession>
<feature type="region of interest" description="Disordered" evidence="1">
    <location>
        <begin position="66"/>
        <end position="149"/>
    </location>
</feature>
<sequence>MGIIVYFAILVGLKARNGISLANASTNDALSLLGGTLHPSYDLFDELQAIHPHVNLHHPKHDAANHHTKHENVTEHHHKSDHSTRDDTFPDNSHQGIHHSHASNVNHHHANGKHHIDEHNHRHEGREENDERKREKHHMKHDHEKRDSGYIRHRKSSFCQNNNCSLEPDVKGSEFDYSSFPSFLAASVPDILENRNLLGAPFQTTIFAVPKTVKHESDKGAKKHKQMTDDDEDEDFEEDEEEEEGEEKMDAKTEGVSEEHKDNDEEFEDDDDDDFGEDEHESTSHKESDKAVSNESHVKEGMRKNADQVVSGTHSNPDIHEKNMTHPGCPLSHNGETHVNGVNNAVSVPHTNEHANAVHSQPSDATNKLPICPVNPTVHTKTVEGSATNVTPNASEPNSHEKVSVPTGETGNEASINEHHNEKKDDVPKSATTSTDEDEEMDSADKEEDVDEEDEKLEDEEADEKHDKTESQESSGSSEHADTKENETNANSSIEGTTNSNDTSKETKESESTSNASEVKNDKQAESTTKEAENGSTVARAITPNSSENAAGASKTAVVGTPDDLSTCVQPIASQTVDNEVTATATAVPLAESVVPHCEGVDSDDGAAAAYGESGEVQTSENPDTKSSASKDDNAARDEDNHEAAEHLEEKEEGDDKKQDGVNEEKENDDEEEEDEDEEEGE</sequence>
<reference evidence="3" key="2">
    <citation type="journal article" date="2020" name="Data Brief">
        <title>Transcriptome dataset of Babesia bovis life stages within vertebrate and invertebrate hosts.</title>
        <authorList>
            <person name="Ueti M.W."/>
            <person name="Johnson W.C."/>
            <person name="Kappmeyer L.S."/>
            <person name="Herndon D.R."/>
            <person name="Mousel M.R."/>
            <person name="Reif K.E."/>
            <person name="Taus N.S."/>
            <person name="Ifeonu O.O."/>
            <person name="Silva J.C."/>
            <person name="Suarez C.E."/>
            <person name="Brayton K.A."/>
        </authorList>
    </citation>
    <scope>NUCLEOTIDE SEQUENCE [LARGE SCALE GENOMIC DNA]</scope>
</reference>